<organism evidence="3 4">
    <name type="scientific">Symbiodinium natans</name>
    <dbReference type="NCBI Taxonomy" id="878477"/>
    <lineage>
        <taxon>Eukaryota</taxon>
        <taxon>Sar</taxon>
        <taxon>Alveolata</taxon>
        <taxon>Dinophyceae</taxon>
        <taxon>Suessiales</taxon>
        <taxon>Symbiodiniaceae</taxon>
        <taxon>Symbiodinium</taxon>
    </lineage>
</organism>
<name>A0A812JEK1_9DINO</name>
<keyword evidence="4" id="KW-1185">Reference proteome</keyword>
<feature type="transmembrane region" description="Helical" evidence="1">
    <location>
        <begin position="449"/>
        <end position="470"/>
    </location>
</feature>
<keyword evidence="1" id="KW-0472">Membrane</keyword>
<accession>A0A812JEK1</accession>
<dbReference type="AlphaFoldDB" id="A0A812JEK1"/>
<proteinExistence type="predicted"/>
<evidence type="ECO:0000313" key="3">
    <source>
        <dbReference type="EMBL" id="CAE7207218.1"/>
    </source>
</evidence>
<dbReference type="Proteomes" id="UP000604046">
    <property type="component" value="Unassembled WGS sequence"/>
</dbReference>
<dbReference type="Pfam" id="PF13370">
    <property type="entry name" value="Fer4_13"/>
    <property type="match status" value="1"/>
</dbReference>
<sequence>MAIGQRPVPLRNDLITQLCSMRLIHAVLTEYVSQAIIPSSFEHWRDVASQSVLAFEEVNDVLISERFYNLSAPSCFQVLRKALPELWQLWLSDLVSQSWDQRVEVTGKCVGAMTCRVLAPEIFHEVRTKSQPAFRGSFTEAGKEIRSEEEYHAVRRAVYSCPFKAIRWTRQPRKRPSTSSFVYEGYPKQVEGDVYYMGLSDKTTFGSAGFLIRCAGGQNVLIDPPIAHPKLVEALSRMGGVQHLLFTHVDHTANHGAWHEATKARRLMHRADVVRTHSDYSPFPVTSDFETLLELRPFETVCLDGVPDLQIIATPGHTPGSIMFLYKDRFLFTGDSLAFSPAKGHLHAHRIQTFQSWKLQEQSLQKLLSYDFCWVLPGHGDWKKYETASEARQDLRKCLAWMLQQASGKTWLPRYVLWTLVRPKIGGPRQLLLDSLILPQGAKDHFPNWTLPSWLLSAAVVLPCACFLALRLHRR</sequence>
<keyword evidence="1" id="KW-1133">Transmembrane helix</keyword>
<dbReference type="OrthoDB" id="17458at2759"/>
<evidence type="ECO:0000256" key="1">
    <source>
        <dbReference type="SAM" id="Phobius"/>
    </source>
</evidence>
<gene>
    <name evidence="3" type="ORF">SNAT2548_LOCUS6673</name>
</gene>
<evidence type="ECO:0000259" key="2">
    <source>
        <dbReference type="SMART" id="SM00849"/>
    </source>
</evidence>
<evidence type="ECO:0000313" key="4">
    <source>
        <dbReference type="Proteomes" id="UP000604046"/>
    </source>
</evidence>
<dbReference type="PANTHER" id="PTHR42773:SF1">
    <property type="entry name" value="METALLO-BETA-LACTAMASE FAMILY PROTEIN"/>
    <property type="match status" value="1"/>
</dbReference>
<protein>
    <recommendedName>
        <fullName evidence="2">Metallo-beta-lactamase domain-containing protein</fullName>
    </recommendedName>
</protein>
<keyword evidence="1" id="KW-0812">Transmembrane</keyword>
<dbReference type="Gene3D" id="3.30.70.20">
    <property type="match status" value="1"/>
</dbReference>
<dbReference type="InterPro" id="IPR001279">
    <property type="entry name" value="Metallo-B-lactamas"/>
</dbReference>
<dbReference type="SMART" id="SM00849">
    <property type="entry name" value="Lactamase_B"/>
    <property type="match status" value="1"/>
</dbReference>
<dbReference type="Pfam" id="PF00753">
    <property type="entry name" value="Lactamase_B"/>
    <property type="match status" value="1"/>
</dbReference>
<dbReference type="SUPFAM" id="SSF56281">
    <property type="entry name" value="Metallo-hydrolase/oxidoreductase"/>
    <property type="match status" value="1"/>
</dbReference>
<reference evidence="3" key="1">
    <citation type="submission" date="2021-02" db="EMBL/GenBank/DDBJ databases">
        <authorList>
            <person name="Dougan E. K."/>
            <person name="Rhodes N."/>
            <person name="Thang M."/>
            <person name="Chan C."/>
        </authorList>
    </citation>
    <scope>NUCLEOTIDE SEQUENCE</scope>
</reference>
<dbReference type="InterPro" id="IPR036866">
    <property type="entry name" value="RibonucZ/Hydroxyglut_hydro"/>
</dbReference>
<comment type="caution">
    <text evidence="3">The sequence shown here is derived from an EMBL/GenBank/DDBJ whole genome shotgun (WGS) entry which is preliminary data.</text>
</comment>
<dbReference type="EMBL" id="CAJNDS010000447">
    <property type="protein sequence ID" value="CAE7207218.1"/>
    <property type="molecule type" value="Genomic_DNA"/>
</dbReference>
<dbReference type="PANTHER" id="PTHR42773">
    <property type="entry name" value="METALLO-BETA-LACTAMASE-RELATED"/>
    <property type="match status" value="1"/>
</dbReference>
<dbReference type="Gene3D" id="3.60.15.10">
    <property type="entry name" value="Ribonuclease Z/Hydroxyacylglutathione hydrolase-like"/>
    <property type="match status" value="1"/>
</dbReference>
<feature type="domain" description="Metallo-beta-lactamase" evidence="2">
    <location>
        <begin position="206"/>
        <end position="379"/>
    </location>
</feature>